<protein>
    <recommendedName>
        <fullName evidence="3">Porphobilinogen synthase</fullName>
    </recommendedName>
</protein>
<gene>
    <name evidence="1" type="ORF">ACFO3O_08025</name>
</gene>
<evidence type="ECO:0000313" key="2">
    <source>
        <dbReference type="Proteomes" id="UP001596043"/>
    </source>
</evidence>
<accession>A0ABV9HUM1</accession>
<evidence type="ECO:0008006" key="3">
    <source>
        <dbReference type="Google" id="ProtNLM"/>
    </source>
</evidence>
<reference evidence="2" key="1">
    <citation type="journal article" date="2019" name="Int. J. Syst. Evol. Microbiol.">
        <title>The Global Catalogue of Microorganisms (GCM) 10K type strain sequencing project: providing services to taxonomists for standard genome sequencing and annotation.</title>
        <authorList>
            <consortium name="The Broad Institute Genomics Platform"/>
            <consortium name="The Broad Institute Genome Sequencing Center for Infectious Disease"/>
            <person name="Wu L."/>
            <person name="Ma J."/>
        </authorList>
    </citation>
    <scope>NUCLEOTIDE SEQUENCE [LARGE SCALE GENOMIC DNA]</scope>
    <source>
        <strain evidence="2">YJ-61-S</strain>
    </source>
</reference>
<comment type="caution">
    <text evidence="1">The sequence shown here is derived from an EMBL/GenBank/DDBJ whole genome shotgun (WGS) entry which is preliminary data.</text>
</comment>
<dbReference type="RefSeq" id="WP_379978082.1">
    <property type="nucleotide sequence ID" value="NZ_JBHSFV010000004.1"/>
</dbReference>
<dbReference type="EMBL" id="JBHSFV010000004">
    <property type="protein sequence ID" value="MFC4633851.1"/>
    <property type="molecule type" value="Genomic_DNA"/>
</dbReference>
<proteinExistence type="predicted"/>
<evidence type="ECO:0000313" key="1">
    <source>
        <dbReference type="EMBL" id="MFC4633851.1"/>
    </source>
</evidence>
<sequence>MPENNIVNKRKILPEVITDFIVPLFVCEKLNAKNVFVVEQSEFDSATNNTYVACKKLDYQEEAEVIIYSAQNSPRIVKYKRELQSLLLT</sequence>
<dbReference type="Proteomes" id="UP001596043">
    <property type="component" value="Unassembled WGS sequence"/>
</dbReference>
<organism evidence="1 2">
    <name type="scientific">Dokdonia ponticola</name>
    <dbReference type="NCBI Taxonomy" id="2041041"/>
    <lineage>
        <taxon>Bacteria</taxon>
        <taxon>Pseudomonadati</taxon>
        <taxon>Bacteroidota</taxon>
        <taxon>Flavobacteriia</taxon>
        <taxon>Flavobacteriales</taxon>
        <taxon>Flavobacteriaceae</taxon>
        <taxon>Dokdonia</taxon>
    </lineage>
</organism>
<name>A0ABV9HUM1_9FLAO</name>
<keyword evidence="2" id="KW-1185">Reference proteome</keyword>